<dbReference type="EMBL" id="JBHMAA010000008">
    <property type="protein sequence ID" value="MFB9948807.1"/>
    <property type="molecule type" value="Genomic_DNA"/>
</dbReference>
<organism evidence="1 2">
    <name type="scientific">Rhizobium puerariae</name>
    <dbReference type="NCBI Taxonomy" id="1585791"/>
    <lineage>
        <taxon>Bacteria</taxon>
        <taxon>Pseudomonadati</taxon>
        <taxon>Pseudomonadota</taxon>
        <taxon>Alphaproteobacteria</taxon>
        <taxon>Hyphomicrobiales</taxon>
        <taxon>Rhizobiaceae</taxon>
        <taxon>Rhizobium/Agrobacterium group</taxon>
        <taxon>Rhizobium</taxon>
    </lineage>
</organism>
<name>A0ABV6AE11_9HYPH</name>
<dbReference type="RefSeq" id="WP_377258676.1">
    <property type="nucleotide sequence ID" value="NZ_JBHMAA010000008.1"/>
</dbReference>
<keyword evidence="2" id="KW-1185">Reference proteome</keyword>
<accession>A0ABV6AE11</accession>
<evidence type="ECO:0000313" key="1">
    <source>
        <dbReference type="EMBL" id="MFB9948807.1"/>
    </source>
</evidence>
<dbReference type="Proteomes" id="UP001589692">
    <property type="component" value="Unassembled WGS sequence"/>
</dbReference>
<comment type="caution">
    <text evidence="1">The sequence shown here is derived from an EMBL/GenBank/DDBJ whole genome shotgun (WGS) entry which is preliminary data.</text>
</comment>
<protein>
    <submittedName>
        <fullName evidence="1">Uncharacterized protein</fullName>
    </submittedName>
</protein>
<gene>
    <name evidence="1" type="ORF">ACFFP0_08105</name>
</gene>
<evidence type="ECO:0000313" key="2">
    <source>
        <dbReference type="Proteomes" id="UP001589692"/>
    </source>
</evidence>
<proteinExistence type="predicted"/>
<sequence>MNLRGEERWVDCAKAESAYRAAQARNPSFTKFISEKLGAGPLTRIRGTGKNGKTHTRITLTNIRIFAELCGVRVDDLIVAGFPQPDEPGFLTLVTIGGVNHIAFGDEKYEDNGRFSFGLRLNLIAPGVPFILLGFRADYIAPDGCYCLNGEQDILVNDVKCPTAGNFLDFREPVPISNGIAQIALARKARPPLTVQKPVDCDYGEVCVTIRVLHDRVEETTEHFFAYRPGGDLVPIKRRSDPPLLNRKELEAMLAAGAIGKEEFERATWIGDVDRYHVLAFPQHCTQVHPVDMVFWDVTPEYREFLQGLLRKARAFAERLRPE</sequence>
<reference evidence="1 2" key="1">
    <citation type="submission" date="2024-09" db="EMBL/GenBank/DDBJ databases">
        <authorList>
            <person name="Sun Q."/>
            <person name="Mori K."/>
        </authorList>
    </citation>
    <scope>NUCLEOTIDE SEQUENCE [LARGE SCALE GENOMIC DNA]</scope>
    <source>
        <strain evidence="1 2">TBRC 4938</strain>
    </source>
</reference>